<dbReference type="KEGG" id="tbl:TBLA_0E02020"/>
<feature type="compositionally biased region" description="Polar residues" evidence="1">
    <location>
        <begin position="464"/>
        <end position="474"/>
    </location>
</feature>
<dbReference type="OrthoDB" id="445362at2759"/>
<dbReference type="STRING" id="1071380.I2H4F3"/>
<dbReference type="InterPro" id="IPR018556">
    <property type="entry name" value="SPIN90/Ldb17_LRD"/>
</dbReference>
<gene>
    <name evidence="3" type="primary">TBLA0E02020</name>
    <name evidence="3" type="ORF">TBLA_0E02020</name>
</gene>
<evidence type="ECO:0000259" key="2">
    <source>
        <dbReference type="Pfam" id="PF09431"/>
    </source>
</evidence>
<name>I2H4F3_HENB6</name>
<dbReference type="eggNOG" id="KOG4035">
    <property type="taxonomic scope" value="Eukaryota"/>
</dbReference>
<dbReference type="EMBL" id="HE806320">
    <property type="protein sequence ID" value="CCH61255.1"/>
    <property type="molecule type" value="Genomic_DNA"/>
</dbReference>
<evidence type="ECO:0000313" key="3">
    <source>
        <dbReference type="EMBL" id="CCH61255.1"/>
    </source>
</evidence>
<dbReference type="Pfam" id="PF09431">
    <property type="entry name" value="SPIN90_LRD"/>
    <property type="match status" value="1"/>
</dbReference>
<dbReference type="AlphaFoldDB" id="I2H4F3"/>
<sequence length="493" mass="57516">MPEGNPNIHTKQEIIEFWNSIESLLTIKDEISDQEANTVLVAYITRASKSFHDFLKTDRDLYRMVLTLTESDLWLKTRQFCISKLLSLLNVDLLDMQMKFTIVYILLWEAKQNLDSLDLMLEYQGFNVFYNTLYTQFAYLQKYPTKSQDNDNNNNMDQEISDIEISIIDEMKKISTFLMDLLFIIFKYNKCQVANIQIIDDFFIYFLINTVRSDLTDDLYNNALFKLILSLNEQYIIIARTYEIDNKIFKYLISHTSNSMEFIELLLLKFNRMMDRPLQIMMCKILYSIFTCTDDNISFNFFYLNDLNVFVDVLIRELQNISDSQEILRNTFLRVMIPLLNNTELSKTHYRKDDIIEVLTSLTNIDNICSNDKPTTEQLTTVRLANKCFAKVAWLETIPPNTNTKNSSLKELKIFSPVTSSLPSPTNNLILIPPPLTSSRSSSVSGMSLRSMDNSNMQFYNNDVFDSSAESLTTRKNRPPPPPPPSRKRFTTR</sequence>
<dbReference type="FunCoup" id="I2H4F3">
    <property type="interactions" value="17"/>
</dbReference>
<dbReference type="GO" id="GO:0030479">
    <property type="term" value="C:actin cortical patch"/>
    <property type="evidence" value="ECO:0007669"/>
    <property type="project" value="EnsemblFungi"/>
</dbReference>
<dbReference type="OMA" id="ISLRHTY"/>
<dbReference type="GO" id="GO:0051666">
    <property type="term" value="P:actin cortical patch localization"/>
    <property type="evidence" value="ECO:0007669"/>
    <property type="project" value="TreeGrafter"/>
</dbReference>
<dbReference type="GO" id="GO:0006897">
    <property type="term" value="P:endocytosis"/>
    <property type="evidence" value="ECO:0007669"/>
    <property type="project" value="EnsemblFungi"/>
</dbReference>
<reference evidence="3 4" key="1">
    <citation type="journal article" date="2011" name="Proc. Natl. Acad. Sci. U.S.A.">
        <title>Evolutionary erosion of yeast sex chromosomes by mating-type switching accidents.</title>
        <authorList>
            <person name="Gordon J.L."/>
            <person name="Armisen D."/>
            <person name="Proux-Wera E."/>
            <person name="Oheigeartaigh S.S."/>
            <person name="Byrne K.P."/>
            <person name="Wolfe K.H."/>
        </authorList>
    </citation>
    <scope>NUCLEOTIDE SEQUENCE [LARGE SCALE GENOMIC DNA]</scope>
    <source>
        <strain evidence="4">ATCC 34711 / CBS 6284 / DSM 70876 / NBRC 10599 / NRRL Y-10934 / UCD 77-7</strain>
    </source>
</reference>
<dbReference type="GO" id="GO:0071933">
    <property type="term" value="F:Arp2/3 complex binding"/>
    <property type="evidence" value="ECO:0007669"/>
    <property type="project" value="TreeGrafter"/>
</dbReference>
<organism evidence="3 4">
    <name type="scientific">Henningerozyma blattae (strain ATCC 34711 / CBS 6284 / DSM 70876 / NBRC 10599 / NRRL Y-10934 / UCD 77-7)</name>
    <name type="common">Yeast</name>
    <name type="synonym">Tetrapisispora blattae</name>
    <dbReference type="NCBI Taxonomy" id="1071380"/>
    <lineage>
        <taxon>Eukaryota</taxon>
        <taxon>Fungi</taxon>
        <taxon>Dikarya</taxon>
        <taxon>Ascomycota</taxon>
        <taxon>Saccharomycotina</taxon>
        <taxon>Saccharomycetes</taxon>
        <taxon>Saccharomycetales</taxon>
        <taxon>Saccharomycetaceae</taxon>
        <taxon>Henningerozyma</taxon>
    </lineage>
</organism>
<proteinExistence type="predicted"/>
<dbReference type="GeneID" id="14496328"/>
<dbReference type="PANTHER" id="PTHR13357:SF1">
    <property type="entry name" value="NCK-INTERACTING PROTEIN WITH SH3 DOMAIN"/>
    <property type="match status" value="1"/>
</dbReference>
<keyword evidence="4" id="KW-1185">Reference proteome</keyword>
<dbReference type="GO" id="GO:0000147">
    <property type="term" value="P:actin cortical patch assembly"/>
    <property type="evidence" value="ECO:0007669"/>
    <property type="project" value="TreeGrafter"/>
</dbReference>
<dbReference type="InParanoid" id="I2H4F3"/>
<dbReference type="HOGENOM" id="CLU_017272_2_1_1"/>
<evidence type="ECO:0000256" key="1">
    <source>
        <dbReference type="SAM" id="MobiDB-lite"/>
    </source>
</evidence>
<dbReference type="InterPro" id="IPR030125">
    <property type="entry name" value="SPIN90/Ldb17"/>
</dbReference>
<feature type="domain" description="SPIN90/Ldb17 leucine-rich" evidence="2">
    <location>
        <begin position="217"/>
        <end position="355"/>
    </location>
</feature>
<accession>I2H4F3</accession>
<evidence type="ECO:0000313" key="4">
    <source>
        <dbReference type="Proteomes" id="UP000002866"/>
    </source>
</evidence>
<feature type="region of interest" description="Disordered" evidence="1">
    <location>
        <begin position="464"/>
        <end position="493"/>
    </location>
</feature>
<dbReference type="RefSeq" id="XP_004180774.1">
    <property type="nucleotide sequence ID" value="XM_004180726.1"/>
</dbReference>
<dbReference type="Proteomes" id="UP000002866">
    <property type="component" value="Chromosome 5"/>
</dbReference>
<protein>
    <recommendedName>
        <fullName evidence="2">SPIN90/Ldb17 leucine-rich domain-containing protein</fullName>
    </recommendedName>
</protein>
<dbReference type="PANTHER" id="PTHR13357">
    <property type="entry name" value="SH3 ADAPTER PROTEIN SPIN90 NCK INTERACTING PROTEIN WITH SH3 DOMAIN"/>
    <property type="match status" value="1"/>
</dbReference>